<name>A0A6A6EQ77_9PEZI</name>
<evidence type="ECO:0000313" key="3">
    <source>
        <dbReference type="Proteomes" id="UP000800200"/>
    </source>
</evidence>
<proteinExistence type="predicted"/>
<keyword evidence="3" id="KW-1185">Reference proteome</keyword>
<reference evidence="2" key="1">
    <citation type="journal article" date="2020" name="Stud. Mycol.">
        <title>101 Dothideomycetes genomes: a test case for predicting lifestyles and emergence of pathogens.</title>
        <authorList>
            <person name="Haridas S."/>
            <person name="Albert R."/>
            <person name="Binder M."/>
            <person name="Bloem J."/>
            <person name="Labutti K."/>
            <person name="Salamov A."/>
            <person name="Andreopoulos B."/>
            <person name="Baker S."/>
            <person name="Barry K."/>
            <person name="Bills G."/>
            <person name="Bluhm B."/>
            <person name="Cannon C."/>
            <person name="Castanera R."/>
            <person name="Culley D."/>
            <person name="Daum C."/>
            <person name="Ezra D."/>
            <person name="Gonzalez J."/>
            <person name="Henrissat B."/>
            <person name="Kuo A."/>
            <person name="Liang C."/>
            <person name="Lipzen A."/>
            <person name="Lutzoni F."/>
            <person name="Magnuson J."/>
            <person name="Mondo S."/>
            <person name="Nolan M."/>
            <person name="Ohm R."/>
            <person name="Pangilinan J."/>
            <person name="Park H.-J."/>
            <person name="Ramirez L."/>
            <person name="Alfaro M."/>
            <person name="Sun H."/>
            <person name="Tritt A."/>
            <person name="Yoshinaga Y."/>
            <person name="Zwiers L.-H."/>
            <person name="Turgeon B."/>
            <person name="Goodwin S."/>
            <person name="Spatafora J."/>
            <person name="Crous P."/>
            <person name="Grigoriev I."/>
        </authorList>
    </citation>
    <scope>NUCLEOTIDE SEQUENCE</scope>
    <source>
        <strain evidence="2">CBS 207.26</strain>
    </source>
</reference>
<evidence type="ECO:0000313" key="2">
    <source>
        <dbReference type="EMBL" id="KAF2193441.1"/>
    </source>
</evidence>
<protein>
    <submittedName>
        <fullName evidence="2">Uncharacterized protein</fullName>
    </submittedName>
</protein>
<evidence type="ECO:0000256" key="1">
    <source>
        <dbReference type="SAM" id="Phobius"/>
    </source>
</evidence>
<gene>
    <name evidence="2" type="ORF">K469DRAFT_712192</name>
</gene>
<dbReference type="Proteomes" id="UP000800200">
    <property type="component" value="Unassembled WGS sequence"/>
</dbReference>
<keyword evidence="1" id="KW-0812">Transmembrane</keyword>
<accession>A0A6A6EQ77</accession>
<keyword evidence="1" id="KW-1133">Transmembrane helix</keyword>
<keyword evidence="1" id="KW-0472">Membrane</keyword>
<organism evidence="2 3">
    <name type="scientific">Zopfia rhizophila CBS 207.26</name>
    <dbReference type="NCBI Taxonomy" id="1314779"/>
    <lineage>
        <taxon>Eukaryota</taxon>
        <taxon>Fungi</taxon>
        <taxon>Dikarya</taxon>
        <taxon>Ascomycota</taxon>
        <taxon>Pezizomycotina</taxon>
        <taxon>Dothideomycetes</taxon>
        <taxon>Dothideomycetes incertae sedis</taxon>
        <taxon>Zopfiaceae</taxon>
        <taxon>Zopfia</taxon>
    </lineage>
</organism>
<dbReference type="AlphaFoldDB" id="A0A6A6EQ77"/>
<sequence length="81" mass="8970">MALELGLEPPDCDSRLASFWSLLSMNSGSLYMNSVASLFAQVLIVLVRRVVIDLGCWSLRGKWSYVAAQVDVHRSLIISGR</sequence>
<feature type="transmembrane region" description="Helical" evidence="1">
    <location>
        <begin position="30"/>
        <end position="51"/>
    </location>
</feature>
<dbReference type="EMBL" id="ML994613">
    <property type="protein sequence ID" value="KAF2193441.1"/>
    <property type="molecule type" value="Genomic_DNA"/>
</dbReference>